<dbReference type="EMBL" id="AVFL01000067">
    <property type="protein sequence ID" value="EWY35818.1"/>
    <property type="molecule type" value="Genomic_DNA"/>
</dbReference>
<feature type="region of interest" description="Disordered" evidence="1">
    <location>
        <begin position="1395"/>
        <end position="1414"/>
    </location>
</feature>
<evidence type="ECO:0000259" key="2">
    <source>
        <dbReference type="Pfam" id="PF13750"/>
    </source>
</evidence>
<protein>
    <recommendedName>
        <fullName evidence="2">Ig-like domain-containing protein</fullName>
    </recommendedName>
</protein>
<feature type="domain" description="Ig-like" evidence="2">
    <location>
        <begin position="1"/>
        <end position="67"/>
    </location>
</feature>
<evidence type="ECO:0000313" key="3">
    <source>
        <dbReference type="EMBL" id="EWY35818.1"/>
    </source>
</evidence>
<dbReference type="Proteomes" id="UP000019486">
    <property type="component" value="Unassembled WGS sequence"/>
</dbReference>
<reference evidence="3 4" key="1">
    <citation type="submission" date="2013-08" db="EMBL/GenBank/DDBJ databases">
        <title>The genome sequence of Skermanella stibiiresistens.</title>
        <authorList>
            <person name="Zhu W."/>
            <person name="Wang G."/>
        </authorList>
    </citation>
    <scope>NUCLEOTIDE SEQUENCE [LARGE SCALE GENOMIC DNA]</scope>
    <source>
        <strain evidence="3 4">SB22</strain>
    </source>
</reference>
<keyword evidence="4" id="KW-1185">Reference proteome</keyword>
<gene>
    <name evidence="3" type="ORF">N825_34215</name>
</gene>
<evidence type="ECO:0000256" key="1">
    <source>
        <dbReference type="SAM" id="MobiDB-lite"/>
    </source>
</evidence>
<dbReference type="Pfam" id="PF13750">
    <property type="entry name" value="Big_3_3"/>
    <property type="match status" value="1"/>
</dbReference>
<organism evidence="3 4">
    <name type="scientific">Skermanella stibiiresistens SB22</name>
    <dbReference type="NCBI Taxonomy" id="1385369"/>
    <lineage>
        <taxon>Bacteria</taxon>
        <taxon>Pseudomonadati</taxon>
        <taxon>Pseudomonadota</taxon>
        <taxon>Alphaproteobacteria</taxon>
        <taxon>Rhodospirillales</taxon>
        <taxon>Azospirillaceae</taxon>
        <taxon>Skermanella</taxon>
    </lineage>
</organism>
<comment type="caution">
    <text evidence="3">The sequence shown here is derived from an EMBL/GenBank/DDBJ whole genome shotgun (WGS) entry which is preliminary data.</text>
</comment>
<evidence type="ECO:0000313" key="4">
    <source>
        <dbReference type="Proteomes" id="UP000019486"/>
    </source>
</evidence>
<accession>W9GWF2</accession>
<proteinExistence type="predicted"/>
<dbReference type="InterPro" id="IPR022038">
    <property type="entry name" value="Ig-like_bact"/>
</dbReference>
<name>W9GWF2_9PROT</name>
<sequence>MVLTGGPSAENISLTTKKNADGTYSVLEPIIFPSARNGDYRLVVTASDAHGNVATQTVAFTFSPATIGLAGGSSATFIPGVTRSFTSRSGWPAIITDPLMVNDVPLSGSYGVTATLRSDSTIGLMVNGVIVNPGDQAVEVGPVEFGASGGRLSLPVAPAAAGSGAAHLLLTASAPGAPLVVADINVWRPDADPTAASWSVRQAIDDVLIDAATQHCGLTADPADAQAADPIFAPKCLIEWSSVPDEVRPLGTGLRGKAVATGTRQISFTVSIFDGDGTKVQLESGSRELDVTPASGVMSFALDKPATIRRIVDVIRAGLSRVTGPTCTLRTSAEAATSVTATGGLGCHVEWMTLPPQFAQSPNRTDPWLTGIIDDAGSYPVAWRISAMTPAGTAVLVAEESATIDVTDWSPTIELSGPSSVRQGIDPVRLDAAAGTGSACEVTSNLAAAQAADPTVTPLCLVEWGQLPTGLSVASPSAVALIGTADVIGSHSLAWTASIYSRGRKLTVGMGEHRLDVVSAVGAMELGFTRDVATMTRRIVPVEAVLRRTAGLTCELTLDETEARAAALIATRRCLISWEVLPEGLGQHGWRSEPTLVGAPVQAGPQEIRVSASLWAPSGTRVTVADQVFPVSVLDPVAPTIALSQASAGHRIDVAEGGDLFWTYPQGGEVVTAMVTAVNAAVTVEIRKDGELVSTDQYRAAAGSDTRSMRRAVVAPASPLWTRSAYTVRAAYSDLPDIATEAGLAVLTTAPAGIKPELTLAKTSVLDTEQLQATASMIDVYRREAVYSAAEQGQWEVRLARLVSASVVEPLSDWTAVDAAGRAEISAPAAVGQDSFRVTVQARLIAPAPGLERIEVAPRPIYVQVLRGAPIEATLLARRAGGVAPFRAQVAAQLANPRDRSAISEVTWQISADGGASWRDEVPPQKLSPLEWTGVLPRGAHQVRARISNRHSGEVATTPALTLSSFDKAAGQLAGPLNAFVGGSARFRIVAPGGTSPVGVAVQWSTDEGQTWEDGASELALTRTDVVKVPVWARMRLADAPADLPESWTLLKERMQFQPVRPPKLRLAGPARTEVGKASAPFAAEIEPPYARMEIETGGEWTLPGGTVVSGNEVVWTPSEADGATTTAHLSFAGWIKGYEDTAATASFRVRLWDYAWPNFDLRYTGRAEYAPTAATLRVDSSIPWSRLESGTIEWAIPDGVTVVKEAANVREVEIGNPGSYTVTATVRDSRGNETVLNQTVDLPAPPAWAVSVESTPGNRFWREPLAVTFRPRITGGHPDDRLGQLALAVDGQPVELAGGAGRTVLAAGTHQVRLTGTSRHGVPIEAEQSIEVLHNSPPVCRLRMDQGSGGWIYIASCTDADGSVARYAWTLDGEALGLNSARIVVPKTGRSGPPAVSVVGVDDAGVPSRAATP</sequence>